<keyword evidence="4 11" id="KW-0812">Transmembrane</keyword>
<keyword evidence="11" id="KW-0915">Sodium</keyword>
<comment type="caution">
    <text evidence="12">The sequence shown here is derived from an EMBL/GenBank/DDBJ whole genome shotgun (WGS) entry which is preliminary data.</text>
</comment>
<evidence type="ECO:0000256" key="11">
    <source>
        <dbReference type="HAMAP-Rule" id="MF_00454"/>
    </source>
</evidence>
<keyword evidence="7 11" id="KW-0472">Membrane</keyword>
<dbReference type="AlphaFoldDB" id="A0A0D0J116"/>
<evidence type="ECO:0000256" key="3">
    <source>
        <dbReference type="ARBA" id="ARBA00022519"/>
    </source>
</evidence>
<feature type="transmembrane region" description="Helical" evidence="11">
    <location>
        <begin position="28"/>
        <end position="54"/>
    </location>
</feature>
<dbReference type="Proteomes" id="UP000032046">
    <property type="component" value="Unassembled WGS sequence"/>
</dbReference>
<dbReference type="GO" id="GO:0005886">
    <property type="term" value="C:plasma membrane"/>
    <property type="evidence" value="ECO:0007669"/>
    <property type="project" value="UniProtKB-SubCell"/>
</dbReference>
<evidence type="ECO:0000256" key="5">
    <source>
        <dbReference type="ARBA" id="ARBA00022989"/>
    </source>
</evidence>
<evidence type="ECO:0000256" key="2">
    <source>
        <dbReference type="ARBA" id="ARBA00022475"/>
    </source>
</evidence>
<keyword evidence="11" id="KW-0479">Metal-binding</keyword>
<organism evidence="12 13">
    <name type="scientific">Prevotella pectinovora</name>
    <dbReference type="NCBI Taxonomy" id="1602169"/>
    <lineage>
        <taxon>Bacteria</taxon>
        <taxon>Pseudomonadati</taxon>
        <taxon>Bacteroidota</taxon>
        <taxon>Bacteroidia</taxon>
        <taxon>Bacteroidales</taxon>
        <taxon>Prevotellaceae</taxon>
        <taxon>Prevotella</taxon>
    </lineage>
</organism>
<comment type="catalytic activity">
    <reaction evidence="10">
        <text>fluoride(in) = fluoride(out)</text>
        <dbReference type="Rhea" id="RHEA:76159"/>
        <dbReference type="ChEBI" id="CHEBI:17051"/>
    </reaction>
    <physiologicalReaction direction="left-to-right" evidence="10">
        <dbReference type="Rhea" id="RHEA:76160"/>
    </physiologicalReaction>
</comment>
<dbReference type="NCBIfam" id="TIGR00494">
    <property type="entry name" value="crcB"/>
    <property type="match status" value="1"/>
</dbReference>
<keyword evidence="5 11" id="KW-1133">Transmembrane helix</keyword>
<dbReference type="PANTHER" id="PTHR28259:SF1">
    <property type="entry name" value="FLUORIDE EXPORT PROTEIN 1-RELATED"/>
    <property type="match status" value="1"/>
</dbReference>
<evidence type="ECO:0000256" key="9">
    <source>
        <dbReference type="ARBA" id="ARBA00035120"/>
    </source>
</evidence>
<name>A0A0D0J116_9BACT</name>
<dbReference type="InterPro" id="IPR003691">
    <property type="entry name" value="FluC"/>
</dbReference>
<comment type="activity regulation">
    <text evidence="11">Na(+) is not transported, but it plays an essential structural role and its presence is essential for fluoride channel function.</text>
</comment>
<evidence type="ECO:0000256" key="4">
    <source>
        <dbReference type="ARBA" id="ARBA00022692"/>
    </source>
</evidence>
<dbReference type="EMBL" id="JXQK01000046">
    <property type="protein sequence ID" value="KIP63231.1"/>
    <property type="molecule type" value="Genomic_DNA"/>
</dbReference>
<protein>
    <recommendedName>
        <fullName evidence="11">Fluoride-specific ion channel FluC</fullName>
    </recommendedName>
</protein>
<evidence type="ECO:0000256" key="8">
    <source>
        <dbReference type="ARBA" id="ARBA00023303"/>
    </source>
</evidence>
<keyword evidence="11" id="KW-0813">Transport</keyword>
<evidence type="ECO:0000256" key="7">
    <source>
        <dbReference type="ARBA" id="ARBA00023136"/>
    </source>
</evidence>
<dbReference type="HAMAP" id="MF_00454">
    <property type="entry name" value="FluC"/>
    <property type="match status" value="1"/>
</dbReference>
<comment type="function">
    <text evidence="11">Fluoride-specific ion channel. Important for reducing fluoride concentration in the cell, thus reducing its toxicity.</text>
</comment>
<dbReference type="PANTHER" id="PTHR28259">
    <property type="entry name" value="FLUORIDE EXPORT PROTEIN 1-RELATED"/>
    <property type="match status" value="1"/>
</dbReference>
<feature type="binding site" evidence="11">
    <location>
        <position position="77"/>
    </location>
    <ligand>
        <name>Na(+)</name>
        <dbReference type="ChEBI" id="CHEBI:29101"/>
        <note>structural</note>
    </ligand>
</feature>
<gene>
    <name evidence="11" type="primary">fluC</name>
    <name evidence="11" type="synonym">crcB</name>
    <name evidence="12" type="ORF">ST44_04385</name>
</gene>
<dbReference type="GO" id="GO:0062054">
    <property type="term" value="F:fluoride channel activity"/>
    <property type="evidence" value="ECO:0007669"/>
    <property type="project" value="UniProtKB-UniRule"/>
</dbReference>
<reference evidence="12 13" key="1">
    <citation type="submission" date="2015-01" db="EMBL/GenBank/DDBJ databases">
        <title>Comparative genomics of non-oral Prevotella species.</title>
        <authorList>
            <person name="Accetto T."/>
            <person name="Nograsek B."/>
            <person name="Avgustin G."/>
        </authorList>
    </citation>
    <scope>NUCLEOTIDE SEQUENCE [LARGE SCALE GENOMIC DNA]</scope>
    <source>
        <strain evidence="12 13">P5-119</strain>
    </source>
</reference>
<evidence type="ECO:0000313" key="13">
    <source>
        <dbReference type="Proteomes" id="UP000032046"/>
    </source>
</evidence>
<feature type="transmembrane region" description="Helical" evidence="11">
    <location>
        <begin position="95"/>
        <end position="115"/>
    </location>
</feature>
<evidence type="ECO:0000256" key="1">
    <source>
        <dbReference type="ARBA" id="ARBA00004651"/>
    </source>
</evidence>
<keyword evidence="8 11" id="KW-0407">Ion channel</keyword>
<comment type="subcellular location">
    <subcellularLocation>
        <location evidence="1 11">Cell membrane</location>
        <topology evidence="1 11">Multi-pass membrane protein</topology>
    </subcellularLocation>
</comment>
<dbReference type="GO" id="GO:0140114">
    <property type="term" value="P:cellular detoxification of fluoride"/>
    <property type="evidence" value="ECO:0007669"/>
    <property type="project" value="UniProtKB-UniRule"/>
</dbReference>
<accession>A0A0D0J116</accession>
<evidence type="ECO:0000256" key="10">
    <source>
        <dbReference type="ARBA" id="ARBA00035585"/>
    </source>
</evidence>
<keyword evidence="3" id="KW-0997">Cell inner membrane</keyword>
<keyword evidence="2 11" id="KW-1003">Cell membrane</keyword>
<sequence>MKNILLVAFGGAVGSVLRYLVSKWLQEASSVAFPVGTLVVNVVGCLLIGLIYGASDRWGISGDMRLLLTVGFCGGFTTFSTFMNESLSLMRADNLLSLALYASLSVGLGLVAVWAGSRI</sequence>
<dbReference type="GO" id="GO:0046872">
    <property type="term" value="F:metal ion binding"/>
    <property type="evidence" value="ECO:0007669"/>
    <property type="project" value="UniProtKB-KW"/>
</dbReference>
<proteinExistence type="inferred from homology"/>
<keyword evidence="13" id="KW-1185">Reference proteome</keyword>
<evidence type="ECO:0000313" key="12">
    <source>
        <dbReference type="EMBL" id="KIP63231.1"/>
    </source>
</evidence>
<evidence type="ECO:0000256" key="6">
    <source>
        <dbReference type="ARBA" id="ARBA00023065"/>
    </source>
</evidence>
<keyword evidence="6 11" id="KW-0406">Ion transport</keyword>
<feature type="transmembrane region" description="Helical" evidence="11">
    <location>
        <begin position="66"/>
        <end position="83"/>
    </location>
</feature>
<comment type="similarity">
    <text evidence="9 11">Belongs to the fluoride channel Fluc/FEX (TC 1.A.43) family.</text>
</comment>
<dbReference type="Pfam" id="PF02537">
    <property type="entry name" value="CRCB"/>
    <property type="match status" value="1"/>
</dbReference>
<feature type="binding site" evidence="11">
    <location>
        <position position="74"/>
    </location>
    <ligand>
        <name>Na(+)</name>
        <dbReference type="ChEBI" id="CHEBI:29101"/>
        <note>structural</note>
    </ligand>
</feature>